<dbReference type="Proteomes" id="UP001226389">
    <property type="component" value="Unassembled WGS sequence"/>
</dbReference>
<protein>
    <submittedName>
        <fullName evidence="2">Uncharacterized protein</fullName>
    </submittedName>
</protein>
<evidence type="ECO:0000256" key="1">
    <source>
        <dbReference type="SAM" id="MobiDB-lite"/>
    </source>
</evidence>
<name>A0ABT9ULI8_9MICC</name>
<reference evidence="2 3" key="1">
    <citation type="submission" date="2023-07" db="EMBL/GenBank/DDBJ databases">
        <title>Sorghum-associated microbial communities from plants grown in Nebraska, USA.</title>
        <authorList>
            <person name="Schachtman D."/>
        </authorList>
    </citation>
    <scope>NUCLEOTIDE SEQUENCE [LARGE SCALE GENOMIC DNA]</scope>
    <source>
        <strain evidence="2 3">DS994</strain>
    </source>
</reference>
<evidence type="ECO:0000313" key="2">
    <source>
        <dbReference type="EMBL" id="MDQ0119813.1"/>
    </source>
</evidence>
<feature type="region of interest" description="Disordered" evidence="1">
    <location>
        <begin position="116"/>
        <end position="146"/>
    </location>
</feature>
<dbReference type="RefSeq" id="WP_307491605.1">
    <property type="nucleotide sequence ID" value="NZ_JAUSSY010000010.1"/>
</dbReference>
<gene>
    <name evidence="2" type="ORF">J2T22_003008</name>
</gene>
<organism evidence="2 3">
    <name type="scientific">Pseudarthrobacter defluvii</name>
    <dbReference type="NCBI Taxonomy" id="410837"/>
    <lineage>
        <taxon>Bacteria</taxon>
        <taxon>Bacillati</taxon>
        <taxon>Actinomycetota</taxon>
        <taxon>Actinomycetes</taxon>
        <taxon>Micrococcales</taxon>
        <taxon>Micrococcaceae</taxon>
        <taxon>Pseudarthrobacter</taxon>
    </lineage>
</organism>
<keyword evidence="3" id="KW-1185">Reference proteome</keyword>
<dbReference type="EMBL" id="JAUSSY010000010">
    <property type="protein sequence ID" value="MDQ0119813.1"/>
    <property type="molecule type" value="Genomic_DNA"/>
</dbReference>
<accession>A0ABT9ULI8</accession>
<sequence>MTTQAHTRRGHTRIEQAALRHALEAVAAGAFRVRPEDVSATLQDDAGKLGVDLLVRLPPPPLPGPSALQGPPEQGQLPVLERASIARLRISSLGQQITGLQCGRINIRLGAGGRAVREDRVDQRVDQADRSDRSDRSDRRLDRRKP</sequence>
<evidence type="ECO:0000313" key="3">
    <source>
        <dbReference type="Proteomes" id="UP001226389"/>
    </source>
</evidence>
<comment type="caution">
    <text evidence="2">The sequence shown here is derived from an EMBL/GenBank/DDBJ whole genome shotgun (WGS) entry which is preliminary data.</text>
</comment>
<proteinExistence type="predicted"/>